<dbReference type="Pfam" id="PF12840">
    <property type="entry name" value="HTH_20"/>
    <property type="match status" value="1"/>
</dbReference>
<keyword evidence="4" id="KW-1185">Reference proteome</keyword>
<accession>A0ABU1IPB4</accession>
<dbReference type="PROSITE" id="PS50987">
    <property type="entry name" value="HTH_ARSR_2"/>
    <property type="match status" value="1"/>
</dbReference>
<evidence type="ECO:0000256" key="1">
    <source>
        <dbReference type="ARBA" id="ARBA00023125"/>
    </source>
</evidence>
<sequence length="80" mass="9372">MVRRLALGERTVTELAAPFQMSLAAASKHIKVLERAGLLLRSVRGRRHICRLNPQSLADAHEWIRFYERFWNEHGYAENR</sequence>
<reference evidence="3 4" key="1">
    <citation type="submission" date="2023-07" db="EMBL/GenBank/DDBJ databases">
        <title>Genomic Encyclopedia of Type Strains, Phase IV (KMG-IV): sequencing the most valuable type-strain genomes for metagenomic binning, comparative biology and taxonomic classification.</title>
        <authorList>
            <person name="Goeker M."/>
        </authorList>
    </citation>
    <scope>NUCLEOTIDE SEQUENCE [LARGE SCALE GENOMIC DNA]</scope>
    <source>
        <strain evidence="3 4">DSM 45903</strain>
    </source>
</reference>
<dbReference type="PANTHER" id="PTHR38600">
    <property type="entry name" value="TRANSCRIPTIONAL REGULATORY PROTEIN"/>
    <property type="match status" value="1"/>
</dbReference>
<dbReference type="Proteomes" id="UP001185012">
    <property type="component" value="Unassembled WGS sequence"/>
</dbReference>
<dbReference type="Gene3D" id="1.10.10.10">
    <property type="entry name" value="Winged helix-like DNA-binding domain superfamily/Winged helix DNA-binding domain"/>
    <property type="match status" value="1"/>
</dbReference>
<gene>
    <name evidence="3" type="ORF">JOE21_002005</name>
</gene>
<dbReference type="InterPro" id="IPR011991">
    <property type="entry name" value="ArsR-like_HTH"/>
</dbReference>
<evidence type="ECO:0000313" key="4">
    <source>
        <dbReference type="Proteomes" id="UP001185012"/>
    </source>
</evidence>
<proteinExistence type="predicted"/>
<dbReference type="InterPro" id="IPR036390">
    <property type="entry name" value="WH_DNA-bd_sf"/>
</dbReference>
<protein>
    <submittedName>
        <fullName evidence="3">DNA-binding transcriptional ArsR family regulator</fullName>
    </submittedName>
</protein>
<dbReference type="SMART" id="SM00418">
    <property type="entry name" value="HTH_ARSR"/>
    <property type="match status" value="1"/>
</dbReference>
<name>A0ABU1IPB4_9BACL</name>
<evidence type="ECO:0000313" key="3">
    <source>
        <dbReference type="EMBL" id="MDR6225999.1"/>
    </source>
</evidence>
<dbReference type="InterPro" id="IPR001845">
    <property type="entry name" value="HTH_ArsR_DNA-bd_dom"/>
</dbReference>
<dbReference type="GO" id="GO:0003677">
    <property type="term" value="F:DNA binding"/>
    <property type="evidence" value="ECO:0007669"/>
    <property type="project" value="UniProtKB-KW"/>
</dbReference>
<dbReference type="InterPro" id="IPR036388">
    <property type="entry name" value="WH-like_DNA-bd_sf"/>
</dbReference>
<comment type="caution">
    <text evidence="3">The sequence shown here is derived from an EMBL/GenBank/DDBJ whole genome shotgun (WGS) entry which is preliminary data.</text>
</comment>
<evidence type="ECO:0000259" key="2">
    <source>
        <dbReference type="PROSITE" id="PS50987"/>
    </source>
</evidence>
<dbReference type="EMBL" id="JAVDQG010000004">
    <property type="protein sequence ID" value="MDR6225999.1"/>
    <property type="molecule type" value="Genomic_DNA"/>
</dbReference>
<dbReference type="CDD" id="cd00090">
    <property type="entry name" value="HTH_ARSR"/>
    <property type="match status" value="1"/>
</dbReference>
<organism evidence="3 4">
    <name type="scientific">Desmospora profundinema</name>
    <dbReference type="NCBI Taxonomy" id="1571184"/>
    <lineage>
        <taxon>Bacteria</taxon>
        <taxon>Bacillati</taxon>
        <taxon>Bacillota</taxon>
        <taxon>Bacilli</taxon>
        <taxon>Bacillales</taxon>
        <taxon>Thermoactinomycetaceae</taxon>
        <taxon>Desmospora</taxon>
    </lineage>
</organism>
<keyword evidence="1 3" id="KW-0238">DNA-binding</keyword>
<dbReference type="PANTHER" id="PTHR38600:SF2">
    <property type="entry name" value="SLL0088 PROTEIN"/>
    <property type="match status" value="1"/>
</dbReference>
<dbReference type="SUPFAM" id="SSF46785">
    <property type="entry name" value="Winged helix' DNA-binding domain"/>
    <property type="match status" value="1"/>
</dbReference>
<feature type="domain" description="HTH arsR-type" evidence="2">
    <location>
        <begin position="1"/>
        <end position="72"/>
    </location>
</feature>